<sequence>MTSLPKAVLYYSESNCWSDATMIALAEKGYTSDELDKKIVDISKGENLILPYLRINIKGTVPTLVVPFQDSLSGDVESRYKALSDPKAIIDFLDEARGSVSRTRTTSTAPAPALRPATVAYSAVTTALREILHSEEVSPDRLALLNARDEESLKTLAITKEPILKGIQQTLVQCLADADAGTIQASEKVKSFWRQKLSDTEELLQVLQAADKETESLNETARKEREEFLQKAKTIWQVTVKETCVKVNQDIIGPYVLGDQFSVADISLGSWLRMMVQLAGATATDDDGVQKLEAYIGGGLSLDKLTVFWAQVKERASWKTL</sequence>
<dbReference type="Proteomes" id="UP000636479">
    <property type="component" value="Unassembled WGS sequence"/>
</dbReference>
<feature type="domain" description="GST N-terminal" evidence="1">
    <location>
        <begin position="5"/>
        <end position="101"/>
    </location>
</feature>
<accession>A0A8H6SWW5</accession>
<dbReference type="RefSeq" id="XP_037221925.1">
    <property type="nucleotide sequence ID" value="XM_037361633.1"/>
</dbReference>
<dbReference type="SUPFAM" id="SSF47616">
    <property type="entry name" value="GST C-terminal domain-like"/>
    <property type="match status" value="1"/>
</dbReference>
<dbReference type="PROSITE" id="PS50404">
    <property type="entry name" value="GST_NTER"/>
    <property type="match status" value="1"/>
</dbReference>
<dbReference type="InterPro" id="IPR004045">
    <property type="entry name" value="Glutathione_S-Trfase_N"/>
</dbReference>
<evidence type="ECO:0000259" key="1">
    <source>
        <dbReference type="PROSITE" id="PS50404"/>
    </source>
</evidence>
<evidence type="ECO:0000313" key="2">
    <source>
        <dbReference type="EMBL" id="KAF7306906.1"/>
    </source>
</evidence>
<dbReference type="InterPro" id="IPR036249">
    <property type="entry name" value="Thioredoxin-like_sf"/>
</dbReference>
<dbReference type="GO" id="GO:0016740">
    <property type="term" value="F:transferase activity"/>
    <property type="evidence" value="ECO:0007669"/>
    <property type="project" value="UniProtKB-KW"/>
</dbReference>
<name>A0A8H6SWW5_9AGAR</name>
<dbReference type="SUPFAM" id="SSF52833">
    <property type="entry name" value="Thioredoxin-like"/>
    <property type="match status" value="1"/>
</dbReference>
<dbReference type="AlphaFoldDB" id="A0A8H6SWW5"/>
<dbReference type="InterPro" id="IPR036282">
    <property type="entry name" value="Glutathione-S-Trfase_C_sf"/>
</dbReference>
<dbReference type="Gene3D" id="3.40.30.10">
    <property type="entry name" value="Glutaredoxin"/>
    <property type="match status" value="1"/>
</dbReference>
<comment type="caution">
    <text evidence="2">The sequence shown here is derived from an EMBL/GenBank/DDBJ whole genome shotgun (WGS) entry which is preliminary data.</text>
</comment>
<dbReference type="GeneID" id="59344149"/>
<proteinExistence type="predicted"/>
<gene>
    <name evidence="2" type="ORF">MIND_00483100</name>
</gene>
<dbReference type="CDD" id="cd00299">
    <property type="entry name" value="GST_C_family"/>
    <property type="match status" value="1"/>
</dbReference>
<keyword evidence="2" id="KW-0808">Transferase</keyword>
<organism evidence="2 3">
    <name type="scientific">Mycena indigotica</name>
    <dbReference type="NCBI Taxonomy" id="2126181"/>
    <lineage>
        <taxon>Eukaryota</taxon>
        <taxon>Fungi</taxon>
        <taxon>Dikarya</taxon>
        <taxon>Basidiomycota</taxon>
        <taxon>Agaricomycotina</taxon>
        <taxon>Agaricomycetes</taxon>
        <taxon>Agaricomycetidae</taxon>
        <taxon>Agaricales</taxon>
        <taxon>Marasmiineae</taxon>
        <taxon>Mycenaceae</taxon>
        <taxon>Mycena</taxon>
    </lineage>
</organism>
<evidence type="ECO:0000313" key="3">
    <source>
        <dbReference type="Proteomes" id="UP000636479"/>
    </source>
</evidence>
<dbReference type="CDD" id="cd00570">
    <property type="entry name" value="GST_N_family"/>
    <property type="match status" value="1"/>
</dbReference>
<reference evidence="2" key="1">
    <citation type="submission" date="2020-05" db="EMBL/GenBank/DDBJ databases">
        <title>Mycena genomes resolve the evolution of fungal bioluminescence.</title>
        <authorList>
            <person name="Tsai I.J."/>
        </authorList>
    </citation>
    <scope>NUCLEOTIDE SEQUENCE</scope>
    <source>
        <strain evidence="2">171206Taipei</strain>
    </source>
</reference>
<protein>
    <submittedName>
        <fullName evidence="2">Glycosyltransferase family 31 protein</fullName>
    </submittedName>
</protein>
<dbReference type="EMBL" id="JACAZF010000004">
    <property type="protein sequence ID" value="KAF7306906.1"/>
    <property type="molecule type" value="Genomic_DNA"/>
</dbReference>
<keyword evidence="3" id="KW-1185">Reference proteome</keyword>
<dbReference type="OrthoDB" id="412788at2759"/>